<dbReference type="Gene3D" id="1.25.40.20">
    <property type="entry name" value="Ankyrin repeat-containing domain"/>
    <property type="match status" value="1"/>
</dbReference>
<sequence>MASSSGSKKTQKQEAAEKYRNMIKEPDTSRLDSMREHVIDGRPIDPSSRLNRTEMQEQAKVVAEGRDHKKFRGNRLKGKKKDHFDELLANVPAEYTAPGRSLEQILASNDAITPSESLILGPHYSKGTFIPEYATKPWSIHIYVGNTISFTREWMKRFFEIEKSLGDEYGPIEHNDVPYGKRKQATAKILSKEFSDYRDGPNRSSFFDIIVTGFFFRYGVTDPQYVEDYLDQDKSCIQLTKWLIAHGVDVDGADVLVSYGEDRKRAVAVKWLLEHGANPDLPDNSGWTPRVNGQYSKVITKLFRDEDKRRAALPSALPLFLAV</sequence>
<dbReference type="AlphaFoldDB" id="A0AAD5YCJ8"/>
<evidence type="ECO:0000313" key="3">
    <source>
        <dbReference type="Proteomes" id="UP001212997"/>
    </source>
</evidence>
<feature type="compositionally biased region" description="Basic and acidic residues" evidence="1">
    <location>
        <begin position="11"/>
        <end position="43"/>
    </location>
</feature>
<dbReference type="Proteomes" id="UP001212997">
    <property type="component" value="Unassembled WGS sequence"/>
</dbReference>
<reference evidence="2" key="1">
    <citation type="submission" date="2022-07" db="EMBL/GenBank/DDBJ databases">
        <title>Genome Sequence of Physisporinus lineatus.</title>
        <authorList>
            <person name="Buettner E."/>
        </authorList>
    </citation>
    <scope>NUCLEOTIDE SEQUENCE</scope>
    <source>
        <strain evidence="2">VT162</strain>
    </source>
</reference>
<protein>
    <recommendedName>
        <fullName evidence="4">Ankyrin repeat protein</fullName>
    </recommendedName>
</protein>
<dbReference type="InterPro" id="IPR036770">
    <property type="entry name" value="Ankyrin_rpt-contain_sf"/>
</dbReference>
<feature type="region of interest" description="Disordered" evidence="1">
    <location>
        <begin position="1"/>
        <end position="48"/>
    </location>
</feature>
<name>A0AAD5YCJ8_9APHY</name>
<evidence type="ECO:0008006" key="4">
    <source>
        <dbReference type="Google" id="ProtNLM"/>
    </source>
</evidence>
<accession>A0AAD5YCJ8</accession>
<dbReference type="SUPFAM" id="SSF48403">
    <property type="entry name" value="Ankyrin repeat"/>
    <property type="match status" value="1"/>
</dbReference>
<gene>
    <name evidence="2" type="ORF">NLI96_g9843</name>
</gene>
<evidence type="ECO:0000256" key="1">
    <source>
        <dbReference type="SAM" id="MobiDB-lite"/>
    </source>
</evidence>
<keyword evidence="3" id="KW-1185">Reference proteome</keyword>
<organism evidence="2 3">
    <name type="scientific">Meripilus lineatus</name>
    <dbReference type="NCBI Taxonomy" id="2056292"/>
    <lineage>
        <taxon>Eukaryota</taxon>
        <taxon>Fungi</taxon>
        <taxon>Dikarya</taxon>
        <taxon>Basidiomycota</taxon>
        <taxon>Agaricomycotina</taxon>
        <taxon>Agaricomycetes</taxon>
        <taxon>Polyporales</taxon>
        <taxon>Meripilaceae</taxon>
        <taxon>Meripilus</taxon>
    </lineage>
</organism>
<comment type="caution">
    <text evidence="2">The sequence shown here is derived from an EMBL/GenBank/DDBJ whole genome shotgun (WGS) entry which is preliminary data.</text>
</comment>
<evidence type="ECO:0000313" key="2">
    <source>
        <dbReference type="EMBL" id="KAJ3478324.1"/>
    </source>
</evidence>
<dbReference type="EMBL" id="JANAWD010000521">
    <property type="protein sequence ID" value="KAJ3478324.1"/>
    <property type="molecule type" value="Genomic_DNA"/>
</dbReference>
<proteinExistence type="predicted"/>